<evidence type="ECO:0000259" key="2">
    <source>
        <dbReference type="Pfam" id="PF13391"/>
    </source>
</evidence>
<evidence type="ECO:0000313" key="5">
    <source>
        <dbReference type="Proteomes" id="UP000825066"/>
    </source>
</evidence>
<keyword evidence="5" id="KW-1185">Reference proteome</keyword>
<dbReference type="NCBIfam" id="NF033611">
    <property type="entry name" value="SAVED"/>
    <property type="match status" value="1"/>
</dbReference>
<evidence type="ECO:0000313" key="4">
    <source>
        <dbReference type="EMBL" id="BCX42976.1"/>
    </source>
</evidence>
<name>A0ABN6GPI4_9GAMM</name>
<feature type="compositionally biased region" description="Basic and acidic residues" evidence="1">
    <location>
        <begin position="24"/>
        <end position="37"/>
    </location>
</feature>
<dbReference type="InterPro" id="IPR040836">
    <property type="entry name" value="SAVED"/>
</dbReference>
<feature type="domain" description="SMODS-associated and fused to various effectors" evidence="3">
    <location>
        <begin position="236"/>
        <end position="406"/>
    </location>
</feature>
<protein>
    <submittedName>
        <fullName evidence="4">HNH endonuclease</fullName>
    </submittedName>
</protein>
<evidence type="ECO:0000259" key="3">
    <source>
        <dbReference type="Pfam" id="PF18145"/>
    </source>
</evidence>
<feature type="domain" description="HNH nuclease" evidence="2">
    <location>
        <begin position="54"/>
        <end position="123"/>
    </location>
</feature>
<dbReference type="InterPro" id="IPR003615">
    <property type="entry name" value="HNH_nuc"/>
</dbReference>
<keyword evidence="4" id="KW-0540">Nuclease</keyword>
<dbReference type="Proteomes" id="UP000825066">
    <property type="component" value="Chromosome"/>
</dbReference>
<keyword evidence="4" id="KW-0378">Hydrolase</keyword>
<dbReference type="Gene3D" id="1.10.30.50">
    <property type="match status" value="1"/>
</dbReference>
<reference evidence="4 5" key="1">
    <citation type="submission" date="2021-05" db="EMBL/GenBank/DDBJ databases">
        <title>Complete Genome Sequence of Stenotrophomonas pavanii strain Y.</title>
        <authorList>
            <person name="Dohra H."/>
            <person name="Mohad Din A.R.J."/>
            <person name="Suzuki K."/>
            <person name="Fatma A."/>
            <person name="Honjyo M."/>
            <person name="Nishimura T."/>
            <person name="Moriuch R."/>
            <person name="Masuda K."/>
            <person name="Minoura A."/>
            <person name="Tashiro Y."/>
            <person name="Futamata H."/>
        </authorList>
    </citation>
    <scope>NUCLEOTIDE SEQUENCE [LARGE SCALE GENOMIC DNA]</scope>
    <source>
        <strain evidence="5">Y</strain>
    </source>
</reference>
<evidence type="ECO:0000256" key="1">
    <source>
        <dbReference type="SAM" id="MobiDB-lite"/>
    </source>
</evidence>
<dbReference type="GO" id="GO:0004519">
    <property type="term" value="F:endonuclease activity"/>
    <property type="evidence" value="ECO:0007669"/>
    <property type="project" value="UniProtKB-KW"/>
</dbReference>
<proteinExistence type="predicted"/>
<organism evidence="4 5">
    <name type="scientific">Stenotrophomonas pavanii</name>
    <dbReference type="NCBI Taxonomy" id="487698"/>
    <lineage>
        <taxon>Bacteria</taxon>
        <taxon>Pseudomonadati</taxon>
        <taxon>Pseudomonadota</taxon>
        <taxon>Gammaproteobacteria</taxon>
        <taxon>Lysobacterales</taxon>
        <taxon>Lysobacteraceae</taxon>
        <taxon>Stenotrophomonas</taxon>
    </lineage>
</organism>
<dbReference type="CDD" id="cd00085">
    <property type="entry name" value="HNHc"/>
    <property type="match status" value="1"/>
</dbReference>
<dbReference type="Pfam" id="PF18145">
    <property type="entry name" value="SAVED"/>
    <property type="match status" value="1"/>
</dbReference>
<dbReference type="EMBL" id="AP024684">
    <property type="protein sequence ID" value="BCX42976.1"/>
    <property type="molecule type" value="Genomic_DNA"/>
</dbReference>
<keyword evidence="4" id="KW-0255">Endonuclease</keyword>
<sequence>MAHKNNAAKLPNGKKVTTSSSGGRADKKAAVKKNREDASPKVKDAVWIRAAGHCELCGRDLSYERLSLSIAKLGEVAHILPASPDGPRGSNGGTVTSLADLSDRNDPGNLMLLCDSCHREIDKTPSFYPAEDLTAQHEAFIESIRFAATRAKANQGQGVLIQGNHFETLARIDPTQIQTALWRDRTRPVGRPLIIDLPRLDGGVRDDAYYVAVRKKLKYSIDRDIPSTQSDDGDGLVLGIAGIADMPSMMLAGQAIGDRRRRKLYSSDRKTGLVWPDIFAKPKDFKFEFEKIDAGPVALLLEISVVLSTDAIHAATTVGSIARFTASDPSYSYIRNGEFIDHFREQIQPALGIIEAHTAEPIHLFMAIPAALAFELGALLSTNHRHKYIVYDIDDQSKTYRQHITIE</sequence>
<accession>A0ABN6GPI4</accession>
<dbReference type="RefSeq" id="WP_130768409.1">
    <property type="nucleotide sequence ID" value="NZ_AP024684.1"/>
</dbReference>
<dbReference type="Pfam" id="PF13391">
    <property type="entry name" value="HNH_2"/>
    <property type="match status" value="1"/>
</dbReference>
<feature type="region of interest" description="Disordered" evidence="1">
    <location>
        <begin position="1"/>
        <end position="37"/>
    </location>
</feature>
<gene>
    <name evidence="4" type="ORF">STNY_R11560</name>
</gene>